<dbReference type="SUPFAM" id="SSF52540">
    <property type="entry name" value="P-loop containing nucleoside triphosphate hydrolases"/>
    <property type="match status" value="1"/>
</dbReference>
<dbReference type="InterPro" id="IPR027417">
    <property type="entry name" value="P-loop_NTPase"/>
</dbReference>
<dbReference type="PANTHER" id="PTHR43038:SF2">
    <property type="entry name" value="RH61964P"/>
    <property type="match status" value="1"/>
</dbReference>
<evidence type="ECO:0000256" key="6">
    <source>
        <dbReference type="ARBA" id="ARBA00023136"/>
    </source>
</evidence>
<dbReference type="AlphaFoldDB" id="A0A8W7Q3L8"/>
<dbReference type="Gene3D" id="3.40.50.300">
    <property type="entry name" value="P-loop containing nucleotide triphosphate hydrolases"/>
    <property type="match status" value="1"/>
</dbReference>
<protein>
    <recommendedName>
        <fullName evidence="11">ABC transporter domain-containing protein</fullName>
    </recommendedName>
</protein>
<dbReference type="EnsemblMetazoa" id="ACOM042292-RA">
    <property type="protein sequence ID" value="ACOM042292-PA.1"/>
    <property type="gene ID" value="ACOM042292"/>
</dbReference>
<evidence type="ECO:0000259" key="9">
    <source>
        <dbReference type="PROSITE" id="PS51012"/>
    </source>
</evidence>
<feature type="transmembrane region" description="Helical" evidence="7">
    <location>
        <begin position="598"/>
        <end position="621"/>
    </location>
</feature>
<organism evidence="10">
    <name type="scientific">Anopheles coluzzii</name>
    <name type="common">African malaria mosquito</name>
    <dbReference type="NCBI Taxonomy" id="1518534"/>
    <lineage>
        <taxon>Eukaryota</taxon>
        <taxon>Metazoa</taxon>
        <taxon>Ecdysozoa</taxon>
        <taxon>Arthropoda</taxon>
        <taxon>Hexapoda</taxon>
        <taxon>Insecta</taxon>
        <taxon>Pterygota</taxon>
        <taxon>Neoptera</taxon>
        <taxon>Endopterygota</taxon>
        <taxon>Diptera</taxon>
        <taxon>Nematocera</taxon>
        <taxon>Culicoidea</taxon>
        <taxon>Culicidae</taxon>
        <taxon>Anophelinae</taxon>
        <taxon>Anopheles</taxon>
    </lineage>
</organism>
<evidence type="ECO:0000256" key="7">
    <source>
        <dbReference type="SAM" id="Phobius"/>
    </source>
</evidence>
<evidence type="ECO:0000259" key="8">
    <source>
        <dbReference type="PROSITE" id="PS50893"/>
    </source>
</evidence>
<dbReference type="InterPro" id="IPR017871">
    <property type="entry name" value="ABC_transporter-like_CS"/>
</dbReference>
<accession>A0A8W7Q3L8</accession>
<dbReference type="Proteomes" id="UP000075882">
    <property type="component" value="Unassembled WGS sequence"/>
</dbReference>
<feature type="transmembrane region" description="Helical" evidence="7">
    <location>
        <begin position="768"/>
        <end position="789"/>
    </location>
</feature>
<evidence type="ECO:0008006" key="11">
    <source>
        <dbReference type="Google" id="ProtNLM"/>
    </source>
</evidence>
<dbReference type="Pfam" id="PF00005">
    <property type="entry name" value="ABC_tran"/>
    <property type="match status" value="1"/>
</dbReference>
<sequence length="793" mass="88477">MTAVEVISGYKYYGKANDPNKKIVLNHLNMSVTRGSIYGLLGASGCGKTTLLSCIVGRKFLNDGEINVLGGTPGTAGSGVPGPRIGYMPQDIALVEEFTIKETIYYFGRIYGMSKEKIRERYKLLKHLLELPGDDRYVGNCSGGQQRRVSFAAAMVHEPELLILDEPTVGLDPLLREKIWQYLVETTSTSKMAVIITTHYIEEAKQAGFIGLMRNGILLAEDSPTNILERFSCTSLEEAFLNLCQKHGPSEEADRTTHQTATLRAIAGAQDLKKVIPALGTNEQKAKDGGGGGGGGGLFAEKRKPLTSTIKELVSFTSKRRMNALLSKNFLQMIRQPATFRSLMPTNTSLASSIVQQIILFDAYRDRVPTSVSTLTTRGSGASCELIETFGFSFSVKSPRFPFRNSGMVFLFLYPIFQLVSFYVAVGGNPKDLRLGIVNEELTNIRQCFNESLITTYYREDYDCDLYKVSCRFLEKLNRSVAIQEYYDTYEDAYRDARKGKILGFIHFSENFTESLQDVRDNVRDADDGSFHTSEIKVYLDKSDQQITFFIEKKLLQTYREFAESLMTDCRLPKQLANIPITFETPVYGTFDEEFTDFMAPGVVMTMIFFLATLITATIFITDRLEGVWDRTIVAGITALELLLAHIITQTSIMLLQCIEIILLATFLFDAQNQGSNITVVGLLMLLGFAGMLYGLLISIFCDAHSTANFMATGSFYPMIILCGILWPLEGMPQYLQYVAYCFPFTIPSIAVRNVLTKGWSITNSQVYMGYGAVGVWIISLLLLCLLGLKIKK</sequence>
<dbReference type="GO" id="GO:0016887">
    <property type="term" value="F:ATP hydrolysis activity"/>
    <property type="evidence" value="ECO:0007669"/>
    <property type="project" value="InterPro"/>
</dbReference>
<comment type="subcellular location">
    <subcellularLocation>
        <location evidence="1">Membrane</location>
        <topology evidence="1">Multi-pass membrane protein</topology>
    </subcellularLocation>
</comment>
<dbReference type="PROSITE" id="PS51012">
    <property type="entry name" value="ABC_TM2"/>
    <property type="match status" value="1"/>
</dbReference>
<dbReference type="InterPro" id="IPR003439">
    <property type="entry name" value="ABC_transporter-like_ATP-bd"/>
</dbReference>
<dbReference type="PROSITE" id="PS50893">
    <property type="entry name" value="ABC_TRANSPORTER_2"/>
    <property type="match status" value="1"/>
</dbReference>
<feature type="transmembrane region" description="Helical" evidence="7">
    <location>
        <begin position="707"/>
        <end position="726"/>
    </location>
</feature>
<name>A0A8W7Q3L8_ANOCL</name>
<dbReference type="GO" id="GO:0005524">
    <property type="term" value="F:ATP binding"/>
    <property type="evidence" value="ECO:0007669"/>
    <property type="project" value="UniProtKB-KW"/>
</dbReference>
<dbReference type="InterPro" id="IPR003593">
    <property type="entry name" value="AAA+_ATPase"/>
</dbReference>
<proteinExistence type="predicted"/>
<dbReference type="CDD" id="cd03230">
    <property type="entry name" value="ABC_DR_subfamily_A"/>
    <property type="match status" value="1"/>
</dbReference>
<dbReference type="GO" id="GO:0140359">
    <property type="term" value="F:ABC-type transporter activity"/>
    <property type="evidence" value="ECO:0007669"/>
    <property type="project" value="InterPro"/>
</dbReference>
<dbReference type="GO" id="GO:0016020">
    <property type="term" value="C:membrane"/>
    <property type="evidence" value="ECO:0007669"/>
    <property type="project" value="UniProtKB-SubCell"/>
</dbReference>
<dbReference type="PANTHER" id="PTHR43038">
    <property type="entry name" value="ATP-BINDING CASSETTE, SUB-FAMILY H, MEMBER 1"/>
    <property type="match status" value="1"/>
</dbReference>
<evidence type="ECO:0000256" key="4">
    <source>
        <dbReference type="ARBA" id="ARBA00022840"/>
    </source>
</evidence>
<keyword evidence="5 7" id="KW-1133">Transmembrane helix</keyword>
<keyword evidence="3" id="KW-0547">Nucleotide-binding</keyword>
<evidence type="ECO:0000256" key="2">
    <source>
        <dbReference type="ARBA" id="ARBA00022692"/>
    </source>
</evidence>
<keyword evidence="4" id="KW-0067">ATP-binding</keyword>
<feature type="domain" description="ABC transmembrane type-2" evidence="9">
    <location>
        <begin position="563"/>
        <end position="792"/>
    </location>
</feature>
<dbReference type="PROSITE" id="PS00211">
    <property type="entry name" value="ABC_TRANSPORTER_1"/>
    <property type="match status" value="1"/>
</dbReference>
<evidence type="ECO:0000256" key="3">
    <source>
        <dbReference type="ARBA" id="ARBA00022741"/>
    </source>
</evidence>
<feature type="domain" description="ABC transporter" evidence="8">
    <location>
        <begin position="4"/>
        <end position="240"/>
    </location>
</feature>
<evidence type="ECO:0000256" key="5">
    <source>
        <dbReference type="ARBA" id="ARBA00022989"/>
    </source>
</evidence>
<dbReference type="InterPro" id="IPR047817">
    <property type="entry name" value="ABC2_TM_bact-type"/>
</dbReference>
<dbReference type="Pfam" id="PF12698">
    <property type="entry name" value="ABC2_membrane_3"/>
    <property type="match status" value="1"/>
</dbReference>
<reference evidence="10" key="1">
    <citation type="submission" date="2022-08" db="UniProtKB">
        <authorList>
            <consortium name="EnsemblMetazoa"/>
        </authorList>
    </citation>
    <scope>IDENTIFICATION</scope>
</reference>
<dbReference type="VEuPathDB" id="VectorBase:ACON2_034730"/>
<dbReference type="SMART" id="SM00382">
    <property type="entry name" value="AAA"/>
    <property type="match status" value="1"/>
</dbReference>
<feature type="transmembrane region" description="Helical" evidence="7">
    <location>
        <begin position="678"/>
        <end position="701"/>
    </location>
</feature>
<dbReference type="InterPro" id="IPR013525">
    <property type="entry name" value="ABC2_TM"/>
</dbReference>
<evidence type="ECO:0000313" key="10">
    <source>
        <dbReference type="EnsemblMetazoa" id="ACOM042292-PA.1"/>
    </source>
</evidence>
<keyword evidence="6 7" id="KW-0472">Membrane</keyword>
<keyword evidence="2 7" id="KW-0812">Transmembrane</keyword>
<evidence type="ECO:0000256" key="1">
    <source>
        <dbReference type="ARBA" id="ARBA00004141"/>
    </source>
</evidence>